<accession>A0AAV7HQU3</accession>
<protein>
    <submittedName>
        <fullName evidence="2">Uncharacterized protein</fullName>
    </submittedName>
</protein>
<sequence>MGRMKNGRKALADIDNLNNGRIQQHSNQNWRDKFEGSKKPSLDQSNVSRGYGRFSLARGIMVADVSSTMSMRGNPKSSAQISGRLKLPTRRKTVGEARVSMENQIEIPDIDSKVRKIHAGKLPLPQTRLVVGAQKVNNKASTTRKPAVSTSKLRRAVMARKTSITSKFETNGNSKNKELEELGTHSNHENSMVSEELASHSNGSNYMNDTASKASISGFKSNRRKSYTLSLVIRRGCDSLMKNDLLANIDDITNPLEVVDYVDDIYQYYWTMEVCYY</sequence>
<keyword evidence="3" id="KW-1185">Reference proteome</keyword>
<reference evidence="2 3" key="1">
    <citation type="journal article" date="2021" name="Hortic Res">
        <title>Chromosome-scale assembly of the Dendrobium chrysotoxum genome enhances the understanding of orchid evolution.</title>
        <authorList>
            <person name="Zhang Y."/>
            <person name="Zhang G.Q."/>
            <person name="Zhang D."/>
            <person name="Liu X.D."/>
            <person name="Xu X.Y."/>
            <person name="Sun W.H."/>
            <person name="Yu X."/>
            <person name="Zhu X."/>
            <person name="Wang Z.W."/>
            <person name="Zhao X."/>
            <person name="Zhong W.Y."/>
            <person name="Chen H."/>
            <person name="Yin W.L."/>
            <person name="Huang T."/>
            <person name="Niu S.C."/>
            <person name="Liu Z.J."/>
        </authorList>
    </citation>
    <scope>NUCLEOTIDE SEQUENCE [LARGE SCALE GENOMIC DNA]</scope>
    <source>
        <strain evidence="2">Lindl</strain>
    </source>
</reference>
<evidence type="ECO:0000313" key="2">
    <source>
        <dbReference type="EMBL" id="KAH0469997.1"/>
    </source>
</evidence>
<dbReference type="Proteomes" id="UP000775213">
    <property type="component" value="Unassembled WGS sequence"/>
</dbReference>
<proteinExistence type="predicted"/>
<feature type="region of interest" description="Disordered" evidence="1">
    <location>
        <begin position="183"/>
        <end position="206"/>
    </location>
</feature>
<name>A0AAV7HQU3_DENCH</name>
<gene>
    <name evidence="2" type="ORF">IEQ34_001555</name>
</gene>
<evidence type="ECO:0000313" key="3">
    <source>
        <dbReference type="Proteomes" id="UP000775213"/>
    </source>
</evidence>
<feature type="compositionally biased region" description="Basic and acidic residues" evidence="1">
    <location>
        <begin position="30"/>
        <end position="41"/>
    </location>
</feature>
<dbReference type="AlphaFoldDB" id="A0AAV7HQU3"/>
<dbReference type="EMBL" id="JAGFBR010000002">
    <property type="protein sequence ID" value="KAH0469997.1"/>
    <property type="molecule type" value="Genomic_DNA"/>
</dbReference>
<feature type="compositionally biased region" description="Polar residues" evidence="1">
    <location>
        <begin position="189"/>
        <end position="206"/>
    </location>
</feature>
<comment type="caution">
    <text evidence="2">The sequence shown here is derived from an EMBL/GenBank/DDBJ whole genome shotgun (WGS) entry which is preliminary data.</text>
</comment>
<feature type="region of interest" description="Disordered" evidence="1">
    <location>
        <begin position="15"/>
        <end position="46"/>
    </location>
</feature>
<organism evidence="2 3">
    <name type="scientific">Dendrobium chrysotoxum</name>
    <name type="common">Orchid</name>
    <dbReference type="NCBI Taxonomy" id="161865"/>
    <lineage>
        <taxon>Eukaryota</taxon>
        <taxon>Viridiplantae</taxon>
        <taxon>Streptophyta</taxon>
        <taxon>Embryophyta</taxon>
        <taxon>Tracheophyta</taxon>
        <taxon>Spermatophyta</taxon>
        <taxon>Magnoliopsida</taxon>
        <taxon>Liliopsida</taxon>
        <taxon>Asparagales</taxon>
        <taxon>Orchidaceae</taxon>
        <taxon>Epidendroideae</taxon>
        <taxon>Malaxideae</taxon>
        <taxon>Dendrobiinae</taxon>
        <taxon>Dendrobium</taxon>
    </lineage>
</organism>
<evidence type="ECO:0000256" key="1">
    <source>
        <dbReference type="SAM" id="MobiDB-lite"/>
    </source>
</evidence>
<feature type="compositionally biased region" description="Polar residues" evidence="1">
    <location>
        <begin position="16"/>
        <end position="29"/>
    </location>
</feature>